<proteinExistence type="predicted"/>
<evidence type="ECO:0000313" key="3">
    <source>
        <dbReference type="Proteomes" id="UP000199468"/>
    </source>
</evidence>
<comment type="caution">
    <text evidence="2">The sequence shown here is derived from an EMBL/GenBank/DDBJ whole genome shotgun (WGS) entry which is preliminary data.</text>
</comment>
<evidence type="ECO:0000313" key="2">
    <source>
        <dbReference type="EMBL" id="SDF51527.1"/>
    </source>
</evidence>
<name>A0ABY0NIK8_9HYPH</name>
<feature type="signal peptide" evidence="1">
    <location>
        <begin position="1"/>
        <end position="27"/>
    </location>
</feature>
<dbReference type="Proteomes" id="UP000199468">
    <property type="component" value="Unassembled WGS sequence"/>
</dbReference>
<reference evidence="2 3" key="1">
    <citation type="submission" date="2016-10" db="EMBL/GenBank/DDBJ databases">
        <authorList>
            <person name="Varghese N."/>
            <person name="Submissions S."/>
        </authorList>
    </citation>
    <scope>NUCLEOTIDE SEQUENCE [LARGE SCALE GENOMIC DNA]</scope>
    <source>
        <strain evidence="2 3">DSM 26672</strain>
    </source>
</reference>
<evidence type="ECO:0008006" key="4">
    <source>
        <dbReference type="Google" id="ProtNLM"/>
    </source>
</evidence>
<organism evidence="2 3">
    <name type="scientific">Bosea robiniae</name>
    <dbReference type="NCBI Taxonomy" id="1036780"/>
    <lineage>
        <taxon>Bacteria</taxon>
        <taxon>Pseudomonadati</taxon>
        <taxon>Pseudomonadota</taxon>
        <taxon>Alphaproteobacteria</taxon>
        <taxon>Hyphomicrobiales</taxon>
        <taxon>Boseaceae</taxon>
        <taxon>Bosea</taxon>
    </lineage>
</organism>
<sequence length="83" mass="9138">MFRTTLLAAALAGSMGGVALTASPVAAAPVAAAAGQSAQAGQSLVEQAQYYGLRRYRRPRCFWSDRRVWNGWRWVVRPVRICR</sequence>
<gene>
    <name evidence="2" type="ORF">SAMN05421844_101800</name>
</gene>
<dbReference type="RefSeq" id="WP_139163482.1">
    <property type="nucleotide sequence ID" value="NZ_FNBZ01000001.1"/>
</dbReference>
<feature type="chain" id="PRO_5045738399" description="Glycosyl hydrolase family 5" evidence="1">
    <location>
        <begin position="28"/>
        <end position="83"/>
    </location>
</feature>
<evidence type="ECO:0000256" key="1">
    <source>
        <dbReference type="SAM" id="SignalP"/>
    </source>
</evidence>
<dbReference type="EMBL" id="FNBZ01000001">
    <property type="protein sequence ID" value="SDF51527.1"/>
    <property type="molecule type" value="Genomic_DNA"/>
</dbReference>
<keyword evidence="3" id="KW-1185">Reference proteome</keyword>
<accession>A0ABY0NIK8</accession>
<keyword evidence="1" id="KW-0732">Signal</keyword>
<protein>
    <recommendedName>
        <fullName evidence="4">Glycosyl hydrolase family 5</fullName>
    </recommendedName>
</protein>